<dbReference type="EMBL" id="SMAS01000001">
    <property type="protein sequence ID" value="TCT38071.1"/>
    <property type="molecule type" value="Genomic_DNA"/>
</dbReference>
<accession>A0A4R3NRV0</accession>
<organism evidence="1 2">
    <name type="scientific">Providencia alcalifaciens</name>
    <dbReference type="NCBI Taxonomy" id="126385"/>
    <lineage>
        <taxon>Bacteria</taxon>
        <taxon>Pseudomonadati</taxon>
        <taxon>Pseudomonadota</taxon>
        <taxon>Gammaproteobacteria</taxon>
        <taxon>Enterobacterales</taxon>
        <taxon>Morganellaceae</taxon>
        <taxon>Providencia</taxon>
    </lineage>
</organism>
<gene>
    <name evidence="1" type="ORF">EC835_10161</name>
</gene>
<sequence length="251" mass="28975">MMSKITLVSEASEYVFQKMNHFFQCSGNPIRIRRMNKENLKYCNISSLATEEPLDWLEYQEIVMTKESFSFCFKLISRNRILVRIPDKAAGGCVCSYDPHSRRATIEILQNFEKNNKALDGKMMVYSLLSILFFLIKVGGEGVYINNPANEDLLDYYIDELGFQNVFKDGSLLYSSKQQLFNLFDALREQWKPKAGRNITGIPNESEERLADEFMRLIISVAQAIKQMPKAPKGESVGKFADEFDVWRKIN</sequence>
<protein>
    <submittedName>
        <fullName evidence="1">Uncharacterized protein</fullName>
    </submittedName>
</protein>
<comment type="caution">
    <text evidence="1">The sequence shown here is derived from an EMBL/GenBank/DDBJ whole genome shotgun (WGS) entry which is preliminary data.</text>
</comment>
<evidence type="ECO:0000313" key="2">
    <source>
        <dbReference type="Proteomes" id="UP000295055"/>
    </source>
</evidence>
<dbReference type="RefSeq" id="WP_132494248.1">
    <property type="nucleotide sequence ID" value="NZ_SMAS01000001.1"/>
</dbReference>
<proteinExistence type="predicted"/>
<name>A0A4R3NRV0_9GAMM</name>
<evidence type="ECO:0000313" key="1">
    <source>
        <dbReference type="EMBL" id="TCT38071.1"/>
    </source>
</evidence>
<reference evidence="1 2" key="1">
    <citation type="submission" date="2019-03" db="EMBL/GenBank/DDBJ databases">
        <title>Genomic analyses of the natural microbiome of Caenorhabditis elegans.</title>
        <authorList>
            <person name="Samuel B."/>
        </authorList>
    </citation>
    <scope>NUCLEOTIDE SEQUENCE [LARGE SCALE GENOMIC DNA]</scope>
    <source>
        <strain evidence="1 2">JUb102</strain>
    </source>
</reference>
<dbReference type="AlphaFoldDB" id="A0A4R3NRV0"/>
<dbReference type="OrthoDB" id="6428794at2"/>
<dbReference type="Proteomes" id="UP000295055">
    <property type="component" value="Unassembled WGS sequence"/>
</dbReference>